<dbReference type="STRING" id="655863.F0XPQ0"/>
<evidence type="ECO:0000259" key="9">
    <source>
        <dbReference type="Pfam" id="PF02953"/>
    </source>
</evidence>
<protein>
    <recommendedName>
        <fullName evidence="8">Mitochondrial import inner membrane translocase subunit</fullName>
    </recommendedName>
</protein>
<accession>F0XPQ0</accession>
<evidence type="ECO:0000256" key="4">
    <source>
        <dbReference type="ARBA" id="ARBA00022927"/>
    </source>
</evidence>
<dbReference type="GO" id="GO:0015031">
    <property type="term" value="P:protein transport"/>
    <property type="evidence" value="ECO:0007669"/>
    <property type="project" value="UniProtKB-KW"/>
</dbReference>
<keyword evidence="8" id="KW-0813">Transport</keyword>
<organism evidence="11">
    <name type="scientific">Grosmannia clavigera (strain kw1407 / UAMH 11150)</name>
    <name type="common">Blue stain fungus</name>
    <name type="synonym">Graphiocladiella clavigera</name>
    <dbReference type="NCBI Taxonomy" id="655863"/>
    <lineage>
        <taxon>Eukaryota</taxon>
        <taxon>Fungi</taxon>
        <taxon>Dikarya</taxon>
        <taxon>Ascomycota</taxon>
        <taxon>Pezizomycotina</taxon>
        <taxon>Sordariomycetes</taxon>
        <taxon>Sordariomycetidae</taxon>
        <taxon>Ophiostomatales</taxon>
        <taxon>Ophiostomataceae</taxon>
        <taxon>Leptographium</taxon>
    </lineage>
</organism>
<gene>
    <name evidence="10" type="ORF">CMQ_7457</name>
</gene>
<evidence type="ECO:0000256" key="6">
    <source>
        <dbReference type="ARBA" id="ARBA00023157"/>
    </source>
</evidence>
<comment type="domain">
    <text evidence="8">The twin CX3C motif contains 4 conserved Cys residues that form 2 disulfide bonds in the mitochondrial intermembrane space.</text>
</comment>
<keyword evidence="4 8" id="KW-0653">Protein transport</keyword>
<comment type="function">
    <text evidence="8">Mitochondrial intermembrane chaperone that participates in the import and insertion of some multi-pass transmembrane proteins into the mitochondrial inner membrane. Also required for the transfer of beta-barrel precursors from the TOM complex to the sorting and assembly machinery (SAM complex) of the outer membrane. Acts as a chaperone-like protein that protects the hydrophobic precursors from aggregation and guide them through the mitochondrial intermembrane space.</text>
</comment>
<dbReference type="AlphaFoldDB" id="F0XPQ0"/>
<comment type="subunit">
    <text evidence="8">Heterohexamer.</text>
</comment>
<dbReference type="Pfam" id="PF02953">
    <property type="entry name" value="zf-Tim10_DDP"/>
    <property type="match status" value="1"/>
</dbReference>
<evidence type="ECO:0000313" key="10">
    <source>
        <dbReference type="EMBL" id="EFX00455.1"/>
    </source>
</evidence>
<dbReference type="SUPFAM" id="SSF144122">
    <property type="entry name" value="Tim10-like"/>
    <property type="match status" value="1"/>
</dbReference>
<comment type="subcellular location">
    <subcellularLocation>
        <location evidence="1 8">Mitochondrion inner membrane</location>
        <topology evidence="1 8">Peripheral membrane protein</topology>
        <orientation evidence="1 8">Intermembrane side</orientation>
    </subcellularLocation>
</comment>
<keyword evidence="6 8" id="KW-1015">Disulfide bond</keyword>
<keyword evidence="3 8" id="KW-0472">Membrane</keyword>
<dbReference type="Proteomes" id="UP000007796">
    <property type="component" value="Unassembled WGS sequence"/>
</dbReference>
<dbReference type="eggNOG" id="KOG3489">
    <property type="taxonomic scope" value="Eukaryota"/>
</dbReference>
<dbReference type="RefSeq" id="XP_014169937.1">
    <property type="nucleotide sequence ID" value="XM_014314462.1"/>
</dbReference>
<evidence type="ECO:0000256" key="2">
    <source>
        <dbReference type="ARBA" id="ARBA00006720"/>
    </source>
</evidence>
<dbReference type="GeneID" id="25981003"/>
<keyword evidence="5 8" id="KW-0811">Translocation</keyword>
<evidence type="ECO:0000256" key="3">
    <source>
        <dbReference type="ARBA" id="ARBA00022792"/>
    </source>
</evidence>
<dbReference type="Gene3D" id="1.10.287.810">
    <property type="entry name" value="Mitochondrial import inner membrane translocase subunit tim13 like domains"/>
    <property type="match status" value="1"/>
</dbReference>
<keyword evidence="11" id="KW-1185">Reference proteome</keyword>
<feature type="domain" description="Tim10-like" evidence="9">
    <location>
        <begin position="26"/>
        <end position="89"/>
    </location>
</feature>
<dbReference type="OrthoDB" id="344165at2759"/>
<dbReference type="InterPro" id="IPR004217">
    <property type="entry name" value="Tim10-like"/>
</dbReference>
<evidence type="ECO:0000313" key="11">
    <source>
        <dbReference type="Proteomes" id="UP000007796"/>
    </source>
</evidence>
<dbReference type="InParanoid" id="F0XPQ0"/>
<reference evidence="10 11" key="1">
    <citation type="journal article" date="2011" name="Proc. Natl. Acad. Sci. U.S.A.">
        <title>Genome and transcriptome analyses of the mountain pine beetle-fungal symbiont Grosmannia clavigera, a lodgepole pine pathogen.</title>
        <authorList>
            <person name="DiGuistini S."/>
            <person name="Wang Y."/>
            <person name="Liao N.Y."/>
            <person name="Taylor G."/>
            <person name="Tanguay P."/>
            <person name="Feau N."/>
            <person name="Henrissat B."/>
            <person name="Chan S.K."/>
            <person name="Hesse-Orce U."/>
            <person name="Alamouti S.M."/>
            <person name="Tsui C.K.M."/>
            <person name="Docking R.T."/>
            <person name="Levasseur A."/>
            <person name="Haridas S."/>
            <person name="Robertson G."/>
            <person name="Birol I."/>
            <person name="Holt R.A."/>
            <person name="Marra M.A."/>
            <person name="Hamelin R.C."/>
            <person name="Hirst M."/>
            <person name="Jones S.J.M."/>
            <person name="Bohlmann J."/>
            <person name="Breuil C."/>
        </authorList>
    </citation>
    <scope>NUCLEOTIDE SEQUENCE [LARGE SCALE GENOMIC DNA]</scope>
    <source>
        <strain evidence="11">kw1407 / UAMH 11150</strain>
    </source>
</reference>
<dbReference type="FunCoup" id="F0XPQ0">
    <property type="interactions" value="449"/>
</dbReference>
<evidence type="ECO:0000256" key="7">
    <source>
        <dbReference type="ARBA" id="ARBA00023186"/>
    </source>
</evidence>
<dbReference type="HOGENOM" id="CLU_141397_1_0_1"/>
<keyword evidence="7 8" id="KW-0143">Chaperone</keyword>
<dbReference type="GO" id="GO:0005743">
    <property type="term" value="C:mitochondrial inner membrane"/>
    <property type="evidence" value="ECO:0007669"/>
    <property type="project" value="UniProtKB-SubCell"/>
</dbReference>
<comment type="similarity">
    <text evidence="2 8">Belongs to the small Tim family.</text>
</comment>
<dbReference type="EMBL" id="GL629801">
    <property type="protein sequence ID" value="EFX00455.1"/>
    <property type="molecule type" value="Genomic_DNA"/>
</dbReference>
<dbReference type="InterPro" id="IPR035427">
    <property type="entry name" value="Tim10-like_dom_sf"/>
</dbReference>
<evidence type="ECO:0000256" key="1">
    <source>
        <dbReference type="ARBA" id="ARBA00004137"/>
    </source>
</evidence>
<name>F0XPQ0_GROCL</name>
<keyword evidence="3 8" id="KW-0999">Mitochondrion inner membrane</keyword>
<sequence length="94" mass="10832">MDASPVTLDQSNLDRLSDKDKTELRQFIANEQQRTRVQSQTHSLTEMCWKKCVTSTIRSKTLEKGEEACLANCVDRFLDMNIMTAKHLASMRRP</sequence>
<keyword evidence="8" id="KW-0496">Mitochondrion</keyword>
<proteinExistence type="inferred from homology"/>
<evidence type="ECO:0000256" key="8">
    <source>
        <dbReference type="RuleBase" id="RU367043"/>
    </source>
</evidence>
<evidence type="ECO:0000256" key="5">
    <source>
        <dbReference type="ARBA" id="ARBA00023010"/>
    </source>
</evidence>